<evidence type="ECO:0000313" key="2">
    <source>
        <dbReference type="EMBL" id="AKC87994.1"/>
    </source>
</evidence>
<accession>A0A0E3Z3D6</accession>
<organism evidence="2 3">
    <name type="scientific">Pseudoxanthomonas suwonensis</name>
    <dbReference type="NCBI Taxonomy" id="314722"/>
    <lineage>
        <taxon>Bacteria</taxon>
        <taxon>Pseudomonadati</taxon>
        <taxon>Pseudomonadota</taxon>
        <taxon>Gammaproteobacteria</taxon>
        <taxon>Lysobacterales</taxon>
        <taxon>Lysobacteraceae</taxon>
        <taxon>Pseudoxanthomonas</taxon>
    </lineage>
</organism>
<protein>
    <submittedName>
        <fullName evidence="2">Uncharacterized protein</fullName>
    </submittedName>
</protein>
<evidence type="ECO:0000256" key="1">
    <source>
        <dbReference type="SAM" id="MobiDB-lite"/>
    </source>
</evidence>
<dbReference type="Proteomes" id="UP000033067">
    <property type="component" value="Chromosome"/>
</dbReference>
<feature type="compositionally biased region" description="Low complexity" evidence="1">
    <location>
        <begin position="30"/>
        <end position="41"/>
    </location>
</feature>
<name>A0A0E3Z3D6_9GAMM</name>
<dbReference type="AlphaFoldDB" id="A0A0E3Z3D6"/>
<evidence type="ECO:0000313" key="3">
    <source>
        <dbReference type="Proteomes" id="UP000033067"/>
    </source>
</evidence>
<keyword evidence="3" id="KW-1185">Reference proteome</keyword>
<proteinExistence type="predicted"/>
<feature type="region of interest" description="Disordered" evidence="1">
    <location>
        <begin position="1"/>
        <end position="126"/>
    </location>
</feature>
<reference evidence="2 3" key="1">
    <citation type="journal article" date="2015" name="Genome Announc.">
        <title>Complete Genome Sequence of Pseudoxanthomonas suwonensis Strain J1, a Cellulose-Degrading Bacterium Isolated from Leaf- and Wood-Enriched Soil.</title>
        <authorList>
            <person name="Hou L."/>
            <person name="Jiang J."/>
            <person name="Xu Z."/>
            <person name="Zhou Y."/>
            <person name="Leung F.C."/>
        </authorList>
    </citation>
    <scope>NUCLEOTIDE SEQUENCE [LARGE SCALE GENOMIC DNA]</scope>
    <source>
        <strain evidence="2 3">J1</strain>
    </source>
</reference>
<feature type="compositionally biased region" description="Low complexity" evidence="1">
    <location>
        <begin position="111"/>
        <end position="126"/>
    </location>
</feature>
<dbReference type="KEGG" id="psuw:WQ53_15685"/>
<gene>
    <name evidence="2" type="ORF">WQ53_15685</name>
</gene>
<sequence length="126" mass="13842">MTRPDRPSRLAEPPGRQRLRHDHEPCETGAKIPKFPAAPAATRSSGRHLPGHRIFSPSAGPTDSRKFFQGHAKGSWKSAATHVSRGQGRHRRQAPAEPPARPCNPRRIPQTRRPASCPSSTPTPSR</sequence>
<dbReference type="EMBL" id="CP011144">
    <property type="protein sequence ID" value="AKC87994.1"/>
    <property type="molecule type" value="Genomic_DNA"/>
</dbReference>